<sequence length="177" mass="18970">MGAGCIGTAGRLAWRRSPPSRWILQVPETAISPVSRPVCFGGCQLRTPRCLVTSSAQLLSPKSAFPPSIPRCCRKPSSKIPQVSFPNGTLQSTLANLIPSRIVNPAVKRILEDKAMPRSSPCINGAAFTFQRSIMHDELHASLEEAARLMRDQSPPATENGDGILLAQEPTSPPSGC</sequence>
<evidence type="ECO:0000313" key="1">
    <source>
        <dbReference type="EnsemblPlants" id="EMT03023"/>
    </source>
</evidence>
<accession>R7W0V6</accession>
<protein>
    <submittedName>
        <fullName evidence="1">Uncharacterized protein</fullName>
    </submittedName>
</protein>
<dbReference type="AlphaFoldDB" id="R7W0V6"/>
<reference evidence="1" key="1">
    <citation type="submission" date="2015-06" db="UniProtKB">
        <authorList>
            <consortium name="EnsemblPlants"/>
        </authorList>
    </citation>
    <scope>IDENTIFICATION</scope>
</reference>
<dbReference type="EnsemblPlants" id="EMT03023">
    <property type="protein sequence ID" value="EMT03023"/>
    <property type="gene ID" value="F775_24792"/>
</dbReference>
<organism evidence="1">
    <name type="scientific">Aegilops tauschii</name>
    <name type="common">Tausch's goatgrass</name>
    <name type="synonym">Aegilops squarrosa</name>
    <dbReference type="NCBI Taxonomy" id="37682"/>
    <lineage>
        <taxon>Eukaryota</taxon>
        <taxon>Viridiplantae</taxon>
        <taxon>Streptophyta</taxon>
        <taxon>Embryophyta</taxon>
        <taxon>Tracheophyta</taxon>
        <taxon>Spermatophyta</taxon>
        <taxon>Magnoliopsida</taxon>
        <taxon>Liliopsida</taxon>
        <taxon>Poales</taxon>
        <taxon>Poaceae</taxon>
        <taxon>BOP clade</taxon>
        <taxon>Pooideae</taxon>
        <taxon>Triticodae</taxon>
        <taxon>Triticeae</taxon>
        <taxon>Triticinae</taxon>
        <taxon>Aegilops</taxon>
    </lineage>
</organism>
<proteinExistence type="predicted"/>
<name>R7W0V6_AEGTA</name>